<dbReference type="OrthoDB" id="262137at2157"/>
<keyword evidence="2" id="KW-1185">Reference proteome</keyword>
<dbReference type="PROSITE" id="PS51257">
    <property type="entry name" value="PROKAR_LIPOPROTEIN"/>
    <property type="match status" value="1"/>
</dbReference>
<organism evidence="1 2">
    <name type="scientific">Natronococcus occultus SP4</name>
    <dbReference type="NCBI Taxonomy" id="694430"/>
    <lineage>
        <taxon>Archaea</taxon>
        <taxon>Methanobacteriati</taxon>
        <taxon>Methanobacteriota</taxon>
        <taxon>Stenosarchaea group</taxon>
        <taxon>Halobacteria</taxon>
        <taxon>Halobacteriales</taxon>
        <taxon>Natrialbaceae</taxon>
        <taxon>Natronococcus</taxon>
    </lineage>
</organism>
<evidence type="ECO:0000313" key="2">
    <source>
        <dbReference type="Proteomes" id="UP000010878"/>
    </source>
</evidence>
<dbReference type="eggNOG" id="arCOG03913">
    <property type="taxonomic scope" value="Archaea"/>
</dbReference>
<sequence length="170" mass="18040">MGISRRWLCSTGAALAVGGLAGCFGDSEVDGGESADGSDEWTWSGSLPVEHVVQHHDPDCGCCEAYVDYLDDHGFDVEVNETDDLEGVKRELSVPEDAWSCHTIEFGDYLVEGHVPLEAVEELFADEPDVLGIAAPGMPQHSPGMGPPGDGPLSIAAFEKSGAVFEYVEV</sequence>
<dbReference type="HOGENOM" id="CLU_112034_1_0_2"/>
<dbReference type="EMBL" id="CP003929">
    <property type="protein sequence ID" value="AGB38460.1"/>
    <property type="molecule type" value="Genomic_DNA"/>
</dbReference>
<reference evidence="1 2" key="1">
    <citation type="submission" date="2012-11" db="EMBL/GenBank/DDBJ databases">
        <title>FINISHED of Natronococcus occultus SP4, DSM 3396.</title>
        <authorList>
            <consortium name="DOE Joint Genome Institute"/>
            <person name="Eisen J."/>
            <person name="Huntemann M."/>
            <person name="Wei C.-L."/>
            <person name="Han J."/>
            <person name="Detter J.C."/>
            <person name="Han C."/>
            <person name="Tapia R."/>
            <person name="Chen A."/>
            <person name="Kyrpides N."/>
            <person name="Mavromatis K."/>
            <person name="Markowitz V."/>
            <person name="Szeto E."/>
            <person name="Ivanova N."/>
            <person name="Mikhailova N."/>
            <person name="Ovchinnikova G."/>
            <person name="Pagani I."/>
            <person name="Pati A."/>
            <person name="Goodwin L."/>
            <person name="Nordberg H.P."/>
            <person name="Cantor M.N."/>
            <person name="Hua S.X."/>
            <person name="Woyke T."/>
            <person name="Eisen J."/>
            <person name="Klenk H.-P."/>
            <person name="Klenk H.-P."/>
        </authorList>
    </citation>
    <scope>NUCLEOTIDE SEQUENCE [LARGE SCALE GENOMIC DNA]</scope>
    <source>
        <strain evidence="1 2">SP4</strain>
    </source>
</reference>
<evidence type="ECO:0000313" key="1">
    <source>
        <dbReference type="EMBL" id="AGB38460.1"/>
    </source>
</evidence>
<dbReference type="Pfam" id="PF04214">
    <property type="entry name" value="DUF411"/>
    <property type="match status" value="1"/>
</dbReference>
<dbReference type="AlphaFoldDB" id="L0K1N6"/>
<gene>
    <name evidence="1" type="ORF">Natoc_2699</name>
</gene>
<dbReference type="KEGG" id="nou:Natoc_2699"/>
<dbReference type="Proteomes" id="UP000010878">
    <property type="component" value="Chromosome"/>
</dbReference>
<dbReference type="STRING" id="694430.Natoc_2699"/>
<dbReference type="GeneID" id="14404486"/>
<name>L0K1N6_9EURY</name>
<accession>L0K1N6</accession>
<dbReference type="InterPro" id="IPR007332">
    <property type="entry name" value="DUF411"/>
</dbReference>
<protein>
    <submittedName>
        <fullName evidence="1">Putative metal-binding protein</fullName>
    </submittedName>
</protein>
<proteinExistence type="predicted"/>
<dbReference type="RefSeq" id="WP_015321900.1">
    <property type="nucleotide sequence ID" value="NC_019974.1"/>
</dbReference>